<evidence type="ECO:0000313" key="4">
    <source>
        <dbReference type="Proteomes" id="UP001152300"/>
    </source>
</evidence>
<dbReference type="InterPro" id="IPR045518">
    <property type="entry name" value="2EXR"/>
</dbReference>
<feature type="domain" description="2EXR" evidence="2">
    <location>
        <begin position="121"/>
        <end position="189"/>
    </location>
</feature>
<gene>
    <name evidence="3" type="ORF">OCU04_005302</name>
</gene>
<sequence length="200" mass="22359">MNVMKELSSASTHDGHTRRTNTGGVQVTDSFAGQEPNNISEISAEIDHSTTRSKTLNLDGVSNAASGLTTMTDRIPDPYIVSQISSQHLRHPSPIPSSSDSIPQRHLIAAGTKSKKNFNTFTMFPHLPLEIQRIIWKKTLPGPKILLIKPLVRKQLFRPQRKPEGVYNSYYTNYSMPSSMLVNREALEGKISLLHFTYTL</sequence>
<name>A0A9X0ANV5_9HELO</name>
<reference evidence="3" key="1">
    <citation type="submission" date="2022-11" db="EMBL/GenBank/DDBJ databases">
        <title>Genome Resource of Sclerotinia nivalis Strain SnTB1, a Plant Pathogen Isolated from American Ginseng.</title>
        <authorList>
            <person name="Fan S."/>
        </authorList>
    </citation>
    <scope>NUCLEOTIDE SEQUENCE</scope>
    <source>
        <strain evidence="3">SnTB1</strain>
    </source>
</reference>
<evidence type="ECO:0000259" key="2">
    <source>
        <dbReference type="Pfam" id="PF20150"/>
    </source>
</evidence>
<proteinExistence type="predicted"/>
<feature type="compositionally biased region" description="Polar residues" evidence="1">
    <location>
        <begin position="20"/>
        <end position="32"/>
    </location>
</feature>
<dbReference type="AlphaFoldDB" id="A0A9X0ANV5"/>
<organism evidence="3 4">
    <name type="scientific">Sclerotinia nivalis</name>
    <dbReference type="NCBI Taxonomy" id="352851"/>
    <lineage>
        <taxon>Eukaryota</taxon>
        <taxon>Fungi</taxon>
        <taxon>Dikarya</taxon>
        <taxon>Ascomycota</taxon>
        <taxon>Pezizomycotina</taxon>
        <taxon>Leotiomycetes</taxon>
        <taxon>Helotiales</taxon>
        <taxon>Sclerotiniaceae</taxon>
        <taxon>Sclerotinia</taxon>
    </lineage>
</organism>
<accession>A0A9X0ANV5</accession>
<dbReference type="Pfam" id="PF20150">
    <property type="entry name" value="2EXR"/>
    <property type="match status" value="1"/>
</dbReference>
<evidence type="ECO:0000256" key="1">
    <source>
        <dbReference type="SAM" id="MobiDB-lite"/>
    </source>
</evidence>
<evidence type="ECO:0000313" key="3">
    <source>
        <dbReference type="EMBL" id="KAJ8066217.1"/>
    </source>
</evidence>
<dbReference type="Proteomes" id="UP001152300">
    <property type="component" value="Unassembled WGS sequence"/>
</dbReference>
<feature type="region of interest" description="Disordered" evidence="1">
    <location>
        <begin position="1"/>
        <end position="32"/>
    </location>
</feature>
<dbReference type="EMBL" id="JAPEIS010000005">
    <property type="protein sequence ID" value="KAJ8066217.1"/>
    <property type="molecule type" value="Genomic_DNA"/>
</dbReference>
<protein>
    <recommendedName>
        <fullName evidence="2">2EXR domain-containing protein</fullName>
    </recommendedName>
</protein>
<keyword evidence="4" id="KW-1185">Reference proteome</keyword>
<comment type="caution">
    <text evidence="3">The sequence shown here is derived from an EMBL/GenBank/DDBJ whole genome shotgun (WGS) entry which is preliminary data.</text>
</comment>